<feature type="signal peptide" evidence="1">
    <location>
        <begin position="1"/>
        <end position="21"/>
    </location>
</feature>
<evidence type="ECO:0000313" key="4">
    <source>
        <dbReference type="Proteomes" id="UP000283734"/>
    </source>
</evidence>
<dbReference type="Proteomes" id="UP000283734">
    <property type="component" value="Unassembled WGS sequence"/>
</dbReference>
<proteinExistence type="predicted"/>
<accession>A0A418Y1R2</accession>
<name>A0A418Y1R2_9GAMM</name>
<dbReference type="AlphaFoldDB" id="A0A418Y1R2"/>
<feature type="domain" description="Helix-hairpin-helix DNA-binding motif class 1" evidence="2">
    <location>
        <begin position="81"/>
        <end position="100"/>
    </location>
</feature>
<evidence type="ECO:0000313" key="3">
    <source>
        <dbReference type="EMBL" id="RJG19457.1"/>
    </source>
</evidence>
<organism evidence="3 4">
    <name type="scientific">Alcanivorax profundi</name>
    <dbReference type="NCBI Taxonomy" id="2338368"/>
    <lineage>
        <taxon>Bacteria</taxon>
        <taxon>Pseudomonadati</taxon>
        <taxon>Pseudomonadota</taxon>
        <taxon>Gammaproteobacteria</taxon>
        <taxon>Oceanospirillales</taxon>
        <taxon>Alcanivoracaceae</taxon>
        <taxon>Alcanivorax</taxon>
    </lineage>
</organism>
<comment type="caution">
    <text evidence="3">The sequence shown here is derived from an EMBL/GenBank/DDBJ whole genome shotgun (WGS) entry which is preliminary data.</text>
</comment>
<dbReference type="EMBL" id="QYYA01000001">
    <property type="protein sequence ID" value="RJG19457.1"/>
    <property type="molecule type" value="Genomic_DNA"/>
</dbReference>
<gene>
    <name evidence="3" type="ORF">D4A39_00895</name>
</gene>
<dbReference type="PANTHER" id="PTHR21180:SF32">
    <property type="entry name" value="ENDONUCLEASE_EXONUCLEASE_PHOSPHATASE FAMILY DOMAIN-CONTAINING PROTEIN 1"/>
    <property type="match status" value="1"/>
</dbReference>
<keyword evidence="3" id="KW-0238">DNA-binding</keyword>
<dbReference type="SUPFAM" id="SSF47781">
    <property type="entry name" value="RuvA domain 2-like"/>
    <property type="match status" value="1"/>
</dbReference>
<dbReference type="NCBIfam" id="TIGR00426">
    <property type="entry name" value="competence protein ComEA helix-hairpin-helix repeat region"/>
    <property type="match status" value="1"/>
</dbReference>
<reference evidence="3 4" key="1">
    <citation type="submission" date="2018-09" db="EMBL/GenBank/DDBJ databases">
        <title>Alcanivorax profundi sp. nov., isolated from 1000 m-depth seawater of the Mariana Trench.</title>
        <authorList>
            <person name="Liu J."/>
        </authorList>
    </citation>
    <scope>NUCLEOTIDE SEQUENCE [LARGE SCALE GENOMIC DNA]</scope>
    <source>
        <strain evidence="3 4">MTEO17</strain>
    </source>
</reference>
<sequence>MKGFQIALTLLTLALSGLSFAVESSPEPAPASAEASATMPDRVNLNTADVDQLQSLKGVGPKTAESIIQWRDANGPFTSVEQLLVVKGVGEKTLAGLRDSITVQ</sequence>
<dbReference type="InterPro" id="IPR051675">
    <property type="entry name" value="Endo/Exo/Phosphatase_dom_1"/>
</dbReference>
<dbReference type="InterPro" id="IPR010994">
    <property type="entry name" value="RuvA_2-like"/>
</dbReference>
<dbReference type="InterPro" id="IPR003583">
    <property type="entry name" value="Hlx-hairpin-Hlx_DNA-bd_motif"/>
</dbReference>
<dbReference type="GO" id="GO:0015628">
    <property type="term" value="P:protein secretion by the type II secretion system"/>
    <property type="evidence" value="ECO:0007669"/>
    <property type="project" value="TreeGrafter"/>
</dbReference>
<evidence type="ECO:0000259" key="2">
    <source>
        <dbReference type="SMART" id="SM00278"/>
    </source>
</evidence>
<dbReference type="GO" id="GO:0015627">
    <property type="term" value="C:type II protein secretion system complex"/>
    <property type="evidence" value="ECO:0007669"/>
    <property type="project" value="TreeGrafter"/>
</dbReference>
<dbReference type="RefSeq" id="WP_022986126.1">
    <property type="nucleotide sequence ID" value="NZ_CAXGPP010000105.1"/>
</dbReference>
<keyword evidence="4" id="KW-1185">Reference proteome</keyword>
<feature type="domain" description="Helix-hairpin-helix DNA-binding motif class 1" evidence="2">
    <location>
        <begin position="51"/>
        <end position="70"/>
    </location>
</feature>
<dbReference type="GO" id="GO:0006281">
    <property type="term" value="P:DNA repair"/>
    <property type="evidence" value="ECO:0007669"/>
    <property type="project" value="InterPro"/>
</dbReference>
<dbReference type="Gene3D" id="1.10.150.320">
    <property type="entry name" value="Photosystem II 12 kDa extrinsic protein"/>
    <property type="match status" value="1"/>
</dbReference>
<keyword evidence="1" id="KW-0732">Signal</keyword>
<dbReference type="PANTHER" id="PTHR21180">
    <property type="entry name" value="ENDONUCLEASE/EXONUCLEASE/PHOSPHATASE FAMILY DOMAIN-CONTAINING PROTEIN 1"/>
    <property type="match status" value="1"/>
</dbReference>
<dbReference type="Pfam" id="PF12836">
    <property type="entry name" value="HHH_3"/>
    <property type="match status" value="1"/>
</dbReference>
<feature type="chain" id="PRO_5019343810" evidence="1">
    <location>
        <begin position="22"/>
        <end position="104"/>
    </location>
</feature>
<dbReference type="InterPro" id="IPR004509">
    <property type="entry name" value="Competence_ComEA_HhH"/>
</dbReference>
<dbReference type="OrthoDB" id="7510573at2"/>
<dbReference type="GO" id="GO:0003677">
    <property type="term" value="F:DNA binding"/>
    <property type="evidence" value="ECO:0007669"/>
    <property type="project" value="UniProtKB-KW"/>
</dbReference>
<protein>
    <submittedName>
        <fullName evidence="3">ComEA family DNA-binding protein</fullName>
    </submittedName>
</protein>
<dbReference type="SMART" id="SM00278">
    <property type="entry name" value="HhH1"/>
    <property type="match status" value="2"/>
</dbReference>
<evidence type="ECO:0000256" key="1">
    <source>
        <dbReference type="SAM" id="SignalP"/>
    </source>
</evidence>